<dbReference type="Proteomes" id="UP000288805">
    <property type="component" value="Unassembled WGS sequence"/>
</dbReference>
<reference evidence="2 3" key="1">
    <citation type="journal article" date="2018" name="PLoS Genet.">
        <title>Population sequencing reveals clonal diversity and ancestral inbreeding in the grapevine cultivar Chardonnay.</title>
        <authorList>
            <person name="Roach M.J."/>
            <person name="Johnson D.L."/>
            <person name="Bohlmann J."/>
            <person name="van Vuuren H.J."/>
            <person name="Jones S.J."/>
            <person name="Pretorius I.S."/>
            <person name="Schmidt S.A."/>
            <person name="Borneman A.R."/>
        </authorList>
    </citation>
    <scope>NUCLEOTIDE SEQUENCE [LARGE SCALE GENOMIC DNA]</scope>
    <source>
        <strain evidence="3">cv. Chardonnay</strain>
        <tissue evidence="2">Leaf</tissue>
    </source>
</reference>
<organism evidence="2 3">
    <name type="scientific">Vitis vinifera</name>
    <name type="common">Grape</name>
    <dbReference type="NCBI Taxonomy" id="29760"/>
    <lineage>
        <taxon>Eukaryota</taxon>
        <taxon>Viridiplantae</taxon>
        <taxon>Streptophyta</taxon>
        <taxon>Embryophyta</taxon>
        <taxon>Tracheophyta</taxon>
        <taxon>Spermatophyta</taxon>
        <taxon>Magnoliopsida</taxon>
        <taxon>eudicotyledons</taxon>
        <taxon>Gunneridae</taxon>
        <taxon>Pentapetalae</taxon>
        <taxon>rosids</taxon>
        <taxon>Vitales</taxon>
        <taxon>Vitaceae</taxon>
        <taxon>Viteae</taxon>
        <taxon>Vitis</taxon>
    </lineage>
</organism>
<feature type="transmembrane region" description="Helical" evidence="1">
    <location>
        <begin position="75"/>
        <end position="94"/>
    </location>
</feature>
<accession>A0A438CHF0</accession>
<evidence type="ECO:0000313" key="3">
    <source>
        <dbReference type="Proteomes" id="UP000288805"/>
    </source>
</evidence>
<evidence type="ECO:0000313" key="2">
    <source>
        <dbReference type="EMBL" id="RVW22634.1"/>
    </source>
</evidence>
<dbReference type="EMBL" id="QGNW01002225">
    <property type="protein sequence ID" value="RVW22634.1"/>
    <property type="molecule type" value="Genomic_DNA"/>
</dbReference>
<feature type="transmembrane region" description="Helical" evidence="1">
    <location>
        <begin position="178"/>
        <end position="194"/>
    </location>
</feature>
<protein>
    <submittedName>
        <fullName evidence="2">ABC transporter C family member 9</fullName>
    </submittedName>
</protein>
<keyword evidence="1" id="KW-1133">Transmembrane helix</keyword>
<proteinExistence type="predicted"/>
<keyword evidence="1" id="KW-0472">Membrane</keyword>
<sequence length="207" mass="23195">MPDFKQEFQTAWLQLSSPCLWGGCQHSSATWVPWNLLTPSCTKNCGPFMETQDNSTDKGIEMYPNEAKASFSCKASIICSSILLGIHVIVLLMPPNGSEGNCKSPILVLSSEVMQVMIWLITLIAVCKISTKKYVKFPWILRTYWLCSFLLSVIHTAFDVHFLVTNNGHLRMQDYTDFLGLLASTCLFGISIRGKTGTVFDLPEWLS</sequence>
<feature type="transmembrane region" description="Helical" evidence="1">
    <location>
        <begin position="106"/>
        <end position="127"/>
    </location>
</feature>
<feature type="transmembrane region" description="Helical" evidence="1">
    <location>
        <begin position="139"/>
        <end position="158"/>
    </location>
</feature>
<dbReference type="AlphaFoldDB" id="A0A438CHF0"/>
<keyword evidence="1" id="KW-0812">Transmembrane</keyword>
<name>A0A438CHF0_VITVI</name>
<dbReference type="PROSITE" id="PS51257">
    <property type="entry name" value="PROKAR_LIPOPROTEIN"/>
    <property type="match status" value="1"/>
</dbReference>
<gene>
    <name evidence="2" type="primary">ABCC9_0</name>
    <name evidence="2" type="ORF">CK203_102059</name>
</gene>
<evidence type="ECO:0000256" key="1">
    <source>
        <dbReference type="SAM" id="Phobius"/>
    </source>
</evidence>
<comment type="caution">
    <text evidence="2">The sequence shown here is derived from an EMBL/GenBank/DDBJ whole genome shotgun (WGS) entry which is preliminary data.</text>
</comment>